<comment type="similarity">
    <text evidence="2">Belongs to the CinA family.</text>
</comment>
<dbReference type="SMART" id="SM00852">
    <property type="entry name" value="MoCF_biosynth"/>
    <property type="match status" value="1"/>
</dbReference>
<reference evidence="5 6" key="1">
    <citation type="submission" date="2024-03" db="EMBL/GenBank/DDBJ databases">
        <title>Human intestinal bacterial collection.</title>
        <authorList>
            <person name="Pauvert C."/>
            <person name="Hitch T.C.A."/>
            <person name="Clavel T."/>
        </authorList>
    </citation>
    <scope>NUCLEOTIDE SEQUENCE [LARGE SCALE GENOMIC DNA]</scope>
    <source>
        <strain evidence="5 6">CLA-JM-H44</strain>
    </source>
</reference>
<dbReference type="InterPro" id="IPR023365">
    <property type="entry name" value="Sortase_dom-sf"/>
</dbReference>
<dbReference type="InterPro" id="IPR041424">
    <property type="entry name" value="CinA_KH"/>
</dbReference>
<dbReference type="InterPro" id="IPR008135">
    <property type="entry name" value="Competence-induced_CinA"/>
</dbReference>
<dbReference type="Pfam" id="PF00994">
    <property type="entry name" value="MoCF_biosynth"/>
    <property type="match status" value="1"/>
</dbReference>
<evidence type="ECO:0000256" key="2">
    <source>
        <dbReference type="HAMAP-Rule" id="MF_00226"/>
    </source>
</evidence>
<dbReference type="InterPro" id="IPR036653">
    <property type="entry name" value="CinA-like_C"/>
</dbReference>
<proteinExistence type="inferred from homology"/>
<dbReference type="Pfam" id="PF18146">
    <property type="entry name" value="CinA_KH"/>
    <property type="match status" value="1"/>
</dbReference>
<accession>A0ABV1E0N7</accession>
<dbReference type="Gene3D" id="2.40.260.10">
    <property type="entry name" value="Sortase"/>
    <property type="match status" value="1"/>
</dbReference>
<sequence length="769" mass="85254">MRAEILSVGTELLLGDIVNTDAQYVARELAAFGITVHYQVVVGDNMDRLTATLRQALSRSDLVITTGGLGPTVDDITCEGICRVLGVKRVLDTASLEKIQVFFEKLGREMTENNVKQAMLPEGCEIFENEWGTAPGCVIEKDGKSVVMLPGPPREMRHMFDRSVRPWLQKRSDLVIVSHTLHVFGVGESKAEAMTVDLMQGENPTVAPYAKTGEMQLRVTARAASREVADAMCRPMMEELKERLGSAVYGVDVENLETAVVEKLKAAGKTVACAESCTGGLLAKRITDISGASAVFENSFITYSNEKKTNLLGVPPRTLQKYGAVSEQTACAMAIGVRKAGRADYGVGITGIAGPTGGTAEKPVGLVYIAVADGKTVWVKKVQYAKENDRSYVRTGSASHALNMLRLLLDKDREFLEAGIALNKKSRGGKFLKEITPWPVATGRLPKRPGFLGFLSEYLPWKGDRFSDVLFKLLLLAAVAAFLFSVWYLVDDQLIKPSQNDSLYSQLAGDYTRSDSSTSPIAPPAPDSTQDGEEGSTAPVAEVPDWVPASFADLYRNNPDVRGYIQVPGTRMNYPVTQAADNEYYLNRNFYKRRSVFGNPYFDYRNKIDGTDRNLIIYGHRVENGQMFGDMEKYKDLSYYQQHAAIQMDTVYRPGDYEIVSVFYASTREEHAPNFNYLRTDFASDEDFLSFVDEVRKRSLYDIPVTVDADDELLTLSSCSFLFDDARIVIVARRLQEGETAVNPALATVNEDCLMPEIWYQLHPEIPHP</sequence>
<dbReference type="PANTHER" id="PTHR13939">
    <property type="entry name" value="NICOTINAMIDE-NUCLEOTIDE AMIDOHYDROLASE PNCC"/>
    <property type="match status" value="1"/>
</dbReference>
<dbReference type="EMBL" id="JBBMFD010000013">
    <property type="protein sequence ID" value="MEQ2440866.1"/>
    <property type="molecule type" value="Genomic_DNA"/>
</dbReference>
<evidence type="ECO:0000259" key="4">
    <source>
        <dbReference type="SMART" id="SM00852"/>
    </source>
</evidence>
<dbReference type="SUPFAM" id="SSF142433">
    <property type="entry name" value="CinA-like"/>
    <property type="match status" value="1"/>
</dbReference>
<organism evidence="5 6">
    <name type="scientific">Solibaculum intestinale</name>
    <dbReference type="NCBI Taxonomy" id="3133165"/>
    <lineage>
        <taxon>Bacteria</taxon>
        <taxon>Bacillati</taxon>
        <taxon>Bacillota</taxon>
        <taxon>Clostridia</taxon>
        <taxon>Eubacteriales</taxon>
        <taxon>Oscillospiraceae</taxon>
        <taxon>Solibaculum</taxon>
    </lineage>
</organism>
<dbReference type="Gene3D" id="3.40.980.10">
    <property type="entry name" value="MoaB/Mog-like domain"/>
    <property type="match status" value="1"/>
</dbReference>
<dbReference type="HAMAP" id="MF_00226_B">
    <property type="entry name" value="CinA_B"/>
    <property type="match status" value="1"/>
</dbReference>
<feature type="region of interest" description="Disordered" evidence="3">
    <location>
        <begin position="511"/>
        <end position="539"/>
    </location>
</feature>
<dbReference type="InterPro" id="IPR005754">
    <property type="entry name" value="Sortase"/>
</dbReference>
<dbReference type="RefSeq" id="WP_349219614.1">
    <property type="nucleotide sequence ID" value="NZ_JBBMFD010000013.1"/>
</dbReference>
<dbReference type="NCBIfam" id="TIGR00199">
    <property type="entry name" value="PncC_domain"/>
    <property type="match status" value="1"/>
</dbReference>
<dbReference type="NCBIfam" id="TIGR00200">
    <property type="entry name" value="cinA_nterm"/>
    <property type="match status" value="1"/>
</dbReference>
<comment type="caution">
    <text evidence="5">The sequence shown here is derived from an EMBL/GenBank/DDBJ whole genome shotgun (WGS) entry which is preliminary data.</text>
</comment>
<name>A0ABV1E0N7_9FIRM</name>
<protein>
    <recommendedName>
        <fullName evidence="2">Putative competence-damage inducible protein</fullName>
    </recommendedName>
</protein>
<dbReference type="Proteomes" id="UP001489509">
    <property type="component" value="Unassembled WGS sequence"/>
</dbReference>
<dbReference type="SUPFAM" id="SSF63817">
    <property type="entry name" value="Sortase"/>
    <property type="match status" value="1"/>
</dbReference>
<gene>
    <name evidence="2" type="primary">cinA</name>
    <name evidence="5" type="ORF">WMO26_08525</name>
</gene>
<dbReference type="Gene3D" id="3.30.70.2860">
    <property type="match status" value="1"/>
</dbReference>
<dbReference type="CDD" id="cd05826">
    <property type="entry name" value="Sortase_B"/>
    <property type="match status" value="1"/>
</dbReference>
<dbReference type="CDD" id="cd00885">
    <property type="entry name" value="cinA"/>
    <property type="match status" value="1"/>
</dbReference>
<dbReference type="NCBIfam" id="TIGR00177">
    <property type="entry name" value="molyb_syn"/>
    <property type="match status" value="1"/>
</dbReference>
<dbReference type="NCBIfam" id="NF001813">
    <property type="entry name" value="PRK00549.1"/>
    <property type="match status" value="1"/>
</dbReference>
<evidence type="ECO:0000256" key="1">
    <source>
        <dbReference type="ARBA" id="ARBA00022801"/>
    </source>
</evidence>
<feature type="domain" description="MoaB/Mog" evidence="4">
    <location>
        <begin position="4"/>
        <end position="171"/>
    </location>
</feature>
<evidence type="ECO:0000313" key="6">
    <source>
        <dbReference type="Proteomes" id="UP001489509"/>
    </source>
</evidence>
<keyword evidence="6" id="KW-1185">Reference proteome</keyword>
<evidence type="ECO:0000313" key="5">
    <source>
        <dbReference type="EMBL" id="MEQ2440866.1"/>
    </source>
</evidence>
<keyword evidence="1" id="KW-0378">Hydrolase</keyword>
<dbReference type="InterPro" id="IPR009835">
    <property type="entry name" value="SrtB"/>
</dbReference>
<dbReference type="Pfam" id="PF04203">
    <property type="entry name" value="Sortase"/>
    <property type="match status" value="1"/>
</dbReference>
<evidence type="ECO:0000256" key="3">
    <source>
        <dbReference type="SAM" id="MobiDB-lite"/>
    </source>
</evidence>
<dbReference type="InterPro" id="IPR001453">
    <property type="entry name" value="MoaB/Mog_dom"/>
</dbReference>
<dbReference type="NCBIfam" id="TIGR03064">
    <property type="entry name" value="sortase_srtB"/>
    <property type="match status" value="1"/>
</dbReference>
<dbReference type="PANTHER" id="PTHR13939:SF0">
    <property type="entry name" value="NMN AMIDOHYDROLASE-LIKE PROTEIN YFAY"/>
    <property type="match status" value="1"/>
</dbReference>
<dbReference type="Pfam" id="PF02464">
    <property type="entry name" value="CinA"/>
    <property type="match status" value="1"/>
</dbReference>
<dbReference type="Gene3D" id="3.90.950.20">
    <property type="entry name" value="CinA-like"/>
    <property type="match status" value="1"/>
</dbReference>
<dbReference type="InterPro" id="IPR008136">
    <property type="entry name" value="CinA_C"/>
</dbReference>
<dbReference type="InterPro" id="IPR050101">
    <property type="entry name" value="CinA"/>
</dbReference>
<dbReference type="InterPro" id="IPR036425">
    <property type="entry name" value="MoaB/Mog-like_dom_sf"/>
</dbReference>
<dbReference type="SUPFAM" id="SSF53218">
    <property type="entry name" value="Molybdenum cofactor biosynthesis proteins"/>
    <property type="match status" value="1"/>
</dbReference>